<dbReference type="InterPro" id="IPR011051">
    <property type="entry name" value="RmlC_Cupin_sf"/>
</dbReference>
<dbReference type="Pfam" id="PF07883">
    <property type="entry name" value="Cupin_2"/>
    <property type="match status" value="1"/>
</dbReference>
<name>A0A0C2D4I6_9BACT</name>
<reference evidence="5 6" key="1">
    <citation type="submission" date="2014-12" db="EMBL/GenBank/DDBJ databases">
        <title>Genome assembly of Enhygromyxa salina DSM 15201.</title>
        <authorList>
            <person name="Sharma G."/>
            <person name="Subramanian S."/>
        </authorList>
    </citation>
    <scope>NUCLEOTIDE SEQUENCE [LARGE SCALE GENOMIC DNA]</scope>
    <source>
        <strain evidence="5 6">DSM 15201</strain>
    </source>
</reference>
<feature type="domain" description="HTH cro/C1-type" evidence="4">
    <location>
        <begin position="14"/>
        <end position="68"/>
    </location>
</feature>
<evidence type="ECO:0000313" key="5">
    <source>
        <dbReference type="EMBL" id="KIG15002.1"/>
    </source>
</evidence>
<keyword evidence="3" id="KW-0804">Transcription</keyword>
<keyword evidence="1" id="KW-0805">Transcription regulation</keyword>
<dbReference type="AlphaFoldDB" id="A0A0C2D4I6"/>
<dbReference type="InterPro" id="IPR014710">
    <property type="entry name" value="RmlC-like_jellyroll"/>
</dbReference>
<dbReference type="CDD" id="cd00093">
    <property type="entry name" value="HTH_XRE"/>
    <property type="match status" value="1"/>
</dbReference>
<protein>
    <submittedName>
        <fullName evidence="5">HigA protein (Antitoxin to HigB)</fullName>
    </submittedName>
</protein>
<dbReference type="Gene3D" id="2.60.120.10">
    <property type="entry name" value="Jelly Rolls"/>
    <property type="match status" value="1"/>
</dbReference>
<comment type="caution">
    <text evidence="5">The sequence shown here is derived from an EMBL/GenBank/DDBJ whole genome shotgun (WGS) entry which is preliminary data.</text>
</comment>
<dbReference type="GO" id="GO:0003700">
    <property type="term" value="F:DNA-binding transcription factor activity"/>
    <property type="evidence" value="ECO:0007669"/>
    <property type="project" value="TreeGrafter"/>
</dbReference>
<evidence type="ECO:0000313" key="6">
    <source>
        <dbReference type="Proteomes" id="UP000031599"/>
    </source>
</evidence>
<proteinExistence type="predicted"/>
<dbReference type="Proteomes" id="UP000031599">
    <property type="component" value="Unassembled WGS sequence"/>
</dbReference>
<dbReference type="CDD" id="cd02209">
    <property type="entry name" value="cupin_XRE_C"/>
    <property type="match status" value="1"/>
</dbReference>
<dbReference type="InterPro" id="IPR050807">
    <property type="entry name" value="TransReg_Diox_bact_type"/>
</dbReference>
<evidence type="ECO:0000256" key="1">
    <source>
        <dbReference type="ARBA" id="ARBA00023015"/>
    </source>
</evidence>
<evidence type="ECO:0000259" key="4">
    <source>
        <dbReference type="PROSITE" id="PS50943"/>
    </source>
</evidence>
<organism evidence="5 6">
    <name type="scientific">Enhygromyxa salina</name>
    <dbReference type="NCBI Taxonomy" id="215803"/>
    <lineage>
        <taxon>Bacteria</taxon>
        <taxon>Pseudomonadati</taxon>
        <taxon>Myxococcota</taxon>
        <taxon>Polyangia</taxon>
        <taxon>Nannocystales</taxon>
        <taxon>Nannocystaceae</taxon>
        <taxon>Enhygromyxa</taxon>
    </lineage>
</organism>
<accession>A0A0C2D4I6</accession>
<dbReference type="EMBL" id="JMCC02000062">
    <property type="protein sequence ID" value="KIG15002.1"/>
    <property type="molecule type" value="Genomic_DNA"/>
</dbReference>
<dbReference type="PANTHER" id="PTHR46797">
    <property type="entry name" value="HTH-TYPE TRANSCRIPTIONAL REGULATOR"/>
    <property type="match status" value="1"/>
</dbReference>
<dbReference type="PROSITE" id="PS50943">
    <property type="entry name" value="HTH_CROC1"/>
    <property type="match status" value="1"/>
</dbReference>
<dbReference type="SMART" id="SM00530">
    <property type="entry name" value="HTH_XRE"/>
    <property type="match status" value="1"/>
</dbReference>
<dbReference type="GO" id="GO:0003677">
    <property type="term" value="F:DNA binding"/>
    <property type="evidence" value="ECO:0007669"/>
    <property type="project" value="UniProtKB-KW"/>
</dbReference>
<dbReference type="Gene3D" id="1.10.260.40">
    <property type="entry name" value="lambda repressor-like DNA-binding domains"/>
    <property type="match status" value="1"/>
</dbReference>
<evidence type="ECO:0000256" key="3">
    <source>
        <dbReference type="ARBA" id="ARBA00023163"/>
    </source>
</evidence>
<gene>
    <name evidence="5" type="ORF">DB30_06193</name>
</gene>
<dbReference type="InterPro" id="IPR013096">
    <property type="entry name" value="Cupin_2"/>
</dbReference>
<evidence type="ECO:0000256" key="2">
    <source>
        <dbReference type="ARBA" id="ARBA00023125"/>
    </source>
</evidence>
<dbReference type="RefSeq" id="WP_052552664.1">
    <property type="nucleotide sequence ID" value="NZ_JMCC02000062.1"/>
</dbReference>
<keyword evidence="2" id="KW-0238">DNA-binding</keyword>
<dbReference type="InterPro" id="IPR010982">
    <property type="entry name" value="Lambda_DNA-bd_dom_sf"/>
</dbReference>
<sequence>MIDEHVAANLAENIRALRDGRGLSQGQLAKSAGIPRPTWTNLESGSANPTLAVLLKVAEALHVRLEELLAPPRGIGKIYKASELTVRKRGKVTVRKLLPEVLRGLDIERLELAAGATMTGVPHTAGTREYLTCERGSVELSVRGRSFLLEAGDVVVFAGDQPHGYRNVGRGLAVAHIVVTFAPRSDMDEHP</sequence>
<dbReference type="PANTHER" id="PTHR46797:SF23">
    <property type="entry name" value="HTH-TYPE TRANSCRIPTIONAL REGULATOR SUTR"/>
    <property type="match status" value="1"/>
</dbReference>
<dbReference type="GO" id="GO:0005829">
    <property type="term" value="C:cytosol"/>
    <property type="evidence" value="ECO:0007669"/>
    <property type="project" value="TreeGrafter"/>
</dbReference>
<dbReference type="Pfam" id="PF01381">
    <property type="entry name" value="HTH_3"/>
    <property type="match status" value="1"/>
</dbReference>
<dbReference type="InterPro" id="IPR001387">
    <property type="entry name" value="Cro/C1-type_HTH"/>
</dbReference>
<dbReference type="SUPFAM" id="SSF51182">
    <property type="entry name" value="RmlC-like cupins"/>
    <property type="match status" value="1"/>
</dbReference>